<gene>
    <name evidence="2" type="ORF">CBYS24578_00017886</name>
</gene>
<evidence type="ECO:0000256" key="1">
    <source>
        <dbReference type="SAM" id="MobiDB-lite"/>
    </source>
</evidence>
<accession>A0A9N9XYL7</accession>
<organism evidence="2 3">
    <name type="scientific">Clonostachys byssicola</name>
    <dbReference type="NCBI Taxonomy" id="160290"/>
    <lineage>
        <taxon>Eukaryota</taxon>
        <taxon>Fungi</taxon>
        <taxon>Dikarya</taxon>
        <taxon>Ascomycota</taxon>
        <taxon>Pezizomycotina</taxon>
        <taxon>Sordariomycetes</taxon>
        <taxon>Hypocreomycetidae</taxon>
        <taxon>Hypocreales</taxon>
        <taxon>Bionectriaceae</taxon>
        <taxon>Clonostachys</taxon>
    </lineage>
</organism>
<comment type="caution">
    <text evidence="2">The sequence shown here is derived from an EMBL/GenBank/DDBJ whole genome shotgun (WGS) entry which is preliminary data.</text>
</comment>
<sequence>MEDGVSASMDIGFEELFTFIPVSILTRSRDNILEKSHTDTFTREPSGLRLQQVAEPPPLKRRLPQKSQRKMRPKLQEQRQLLVQLRFPWLTCTLGYWGTKKAIPELDKIPYTYSTVMDGGKKIYTITAKGNNPEPIDNFEVDPAKNIFTVLNAQNNNDNTPGKLSLSELMMSVWKKEGKLPKNLEMVRYDDVTNSAAKAGIKYAYKDHKLDIPFGVKASDQAGKKEVFKDLASVNTKGTLMGNELTGSLQKILREYDMDGKKVTEVSVSYNEYGQVIMEAKLGK</sequence>
<keyword evidence="3" id="KW-1185">Reference proteome</keyword>
<evidence type="ECO:0000313" key="2">
    <source>
        <dbReference type="EMBL" id="CAG9983156.1"/>
    </source>
</evidence>
<dbReference type="EMBL" id="CABFNO020001359">
    <property type="protein sequence ID" value="CAG9983156.1"/>
    <property type="molecule type" value="Genomic_DNA"/>
</dbReference>
<protein>
    <submittedName>
        <fullName evidence="2">Uncharacterized protein</fullName>
    </submittedName>
</protein>
<feature type="region of interest" description="Disordered" evidence="1">
    <location>
        <begin position="38"/>
        <end position="73"/>
    </location>
</feature>
<dbReference type="AlphaFoldDB" id="A0A9N9XYL7"/>
<feature type="compositionally biased region" description="Basic residues" evidence="1">
    <location>
        <begin position="59"/>
        <end position="73"/>
    </location>
</feature>
<evidence type="ECO:0000313" key="3">
    <source>
        <dbReference type="Proteomes" id="UP000754883"/>
    </source>
</evidence>
<dbReference type="Proteomes" id="UP000754883">
    <property type="component" value="Unassembled WGS sequence"/>
</dbReference>
<name>A0A9N9XYL7_9HYPO</name>
<proteinExistence type="predicted"/>
<dbReference type="OrthoDB" id="5419105at2759"/>
<reference evidence="2" key="1">
    <citation type="submission" date="2021-10" db="EMBL/GenBank/DDBJ databases">
        <authorList>
            <person name="Piombo E."/>
        </authorList>
    </citation>
    <scope>NUCLEOTIDE SEQUENCE</scope>
</reference>